<keyword evidence="1" id="KW-0472">Membrane</keyword>
<feature type="transmembrane region" description="Helical" evidence="1">
    <location>
        <begin position="203"/>
        <end position="222"/>
    </location>
</feature>
<evidence type="ECO:0000313" key="2">
    <source>
        <dbReference type="EMBL" id="KAF2652933.1"/>
    </source>
</evidence>
<keyword evidence="3" id="KW-1185">Reference proteome</keyword>
<dbReference type="Proteomes" id="UP000799324">
    <property type="component" value="Unassembled WGS sequence"/>
</dbReference>
<dbReference type="AlphaFoldDB" id="A0A6A6T211"/>
<dbReference type="EMBL" id="MU004391">
    <property type="protein sequence ID" value="KAF2652933.1"/>
    <property type="molecule type" value="Genomic_DNA"/>
</dbReference>
<protein>
    <recommendedName>
        <fullName evidence="4">RGS domain-containing protein</fullName>
    </recommendedName>
</protein>
<evidence type="ECO:0000256" key="1">
    <source>
        <dbReference type="SAM" id="Phobius"/>
    </source>
</evidence>
<dbReference type="Gene3D" id="1.10.167.10">
    <property type="entry name" value="Regulator of G-protein Signalling 4, domain 2"/>
    <property type="match status" value="1"/>
</dbReference>
<dbReference type="SUPFAM" id="SSF48097">
    <property type="entry name" value="Regulator of G-protein signaling, RGS"/>
    <property type="match status" value="1"/>
</dbReference>
<feature type="transmembrane region" description="Helical" evidence="1">
    <location>
        <begin position="234"/>
        <end position="255"/>
    </location>
</feature>
<evidence type="ECO:0000313" key="3">
    <source>
        <dbReference type="Proteomes" id="UP000799324"/>
    </source>
</evidence>
<evidence type="ECO:0008006" key="4">
    <source>
        <dbReference type="Google" id="ProtNLM"/>
    </source>
</evidence>
<feature type="transmembrane region" description="Helical" evidence="1">
    <location>
        <begin position="92"/>
        <end position="114"/>
    </location>
</feature>
<keyword evidence="1" id="KW-0812">Transmembrane</keyword>
<feature type="transmembrane region" description="Helical" evidence="1">
    <location>
        <begin position="58"/>
        <end position="80"/>
    </location>
</feature>
<dbReference type="InterPro" id="IPR036305">
    <property type="entry name" value="RGS_sf"/>
</dbReference>
<sequence>MVEMAPVLVPRILDGGAPNLDGVGISYVVIAIIYTLALSAELYLLWRHRSAFCVQIRNIKVVFAAVSMLHVYLVLVLLVYPQNGAFPCSAEFWVMSVFLPSGMAFFQACNARVLKAYESQRRLQKNFLEGARKKKLSFTPRGFWEAWLDLDAAAKVYVGTVVGLIISFIPTIILFFGSRRFHASYGMFGPIVGAIQCRRGAEWVPSILIQLFWSCMVGPWILWKIRKVNDVHYWAWQTRLAIVAGLPGTPLWMAFTYSKMSGMDAINKYFPPAGWFIPSLLVCQQVLILIPLRDAFKSRPRESAESEASDTATLTSTTSHSSSIFEAKKSPQIILNKELKPKASMQALEFSIEHSIESLISWAASREFTAENAIFLREVRNFKKKWGALRIVTTSQRRQMFTEASLIFFTLINPFTAETPINIEYKIFRKLQQTFADVEFDPYMPKSPGTAPTSPTRERENVVCPWEDVLHRPASIDSNASSSSTASTRSIVPSQFTEEIFDAAFESIKYLVFTNTWPRYVEAELAKSPSPSP</sequence>
<accession>A0A6A6T211</accession>
<feature type="transmembrane region" description="Helical" evidence="1">
    <location>
        <begin position="275"/>
        <end position="292"/>
    </location>
</feature>
<feature type="transmembrane region" description="Helical" evidence="1">
    <location>
        <begin position="156"/>
        <end position="177"/>
    </location>
</feature>
<dbReference type="InterPro" id="IPR044926">
    <property type="entry name" value="RGS_subdomain_2"/>
</dbReference>
<organism evidence="2 3">
    <name type="scientific">Lophiostoma macrostomum CBS 122681</name>
    <dbReference type="NCBI Taxonomy" id="1314788"/>
    <lineage>
        <taxon>Eukaryota</taxon>
        <taxon>Fungi</taxon>
        <taxon>Dikarya</taxon>
        <taxon>Ascomycota</taxon>
        <taxon>Pezizomycotina</taxon>
        <taxon>Dothideomycetes</taxon>
        <taxon>Pleosporomycetidae</taxon>
        <taxon>Pleosporales</taxon>
        <taxon>Lophiostomataceae</taxon>
        <taxon>Lophiostoma</taxon>
    </lineage>
</organism>
<gene>
    <name evidence="2" type="ORF">K491DRAFT_27441</name>
</gene>
<feature type="transmembrane region" description="Helical" evidence="1">
    <location>
        <begin position="25"/>
        <end position="46"/>
    </location>
</feature>
<name>A0A6A6T211_9PLEO</name>
<reference evidence="2" key="1">
    <citation type="journal article" date="2020" name="Stud. Mycol.">
        <title>101 Dothideomycetes genomes: a test case for predicting lifestyles and emergence of pathogens.</title>
        <authorList>
            <person name="Haridas S."/>
            <person name="Albert R."/>
            <person name="Binder M."/>
            <person name="Bloem J."/>
            <person name="Labutti K."/>
            <person name="Salamov A."/>
            <person name="Andreopoulos B."/>
            <person name="Baker S."/>
            <person name="Barry K."/>
            <person name="Bills G."/>
            <person name="Bluhm B."/>
            <person name="Cannon C."/>
            <person name="Castanera R."/>
            <person name="Culley D."/>
            <person name="Daum C."/>
            <person name="Ezra D."/>
            <person name="Gonzalez J."/>
            <person name="Henrissat B."/>
            <person name="Kuo A."/>
            <person name="Liang C."/>
            <person name="Lipzen A."/>
            <person name="Lutzoni F."/>
            <person name="Magnuson J."/>
            <person name="Mondo S."/>
            <person name="Nolan M."/>
            <person name="Ohm R."/>
            <person name="Pangilinan J."/>
            <person name="Park H.-J."/>
            <person name="Ramirez L."/>
            <person name="Alfaro M."/>
            <person name="Sun H."/>
            <person name="Tritt A."/>
            <person name="Yoshinaga Y."/>
            <person name="Zwiers L.-H."/>
            <person name="Turgeon B."/>
            <person name="Goodwin S."/>
            <person name="Spatafora J."/>
            <person name="Crous P."/>
            <person name="Grigoriev I."/>
        </authorList>
    </citation>
    <scope>NUCLEOTIDE SEQUENCE</scope>
    <source>
        <strain evidence="2">CBS 122681</strain>
    </source>
</reference>
<dbReference type="OrthoDB" id="5313079at2759"/>
<keyword evidence="1" id="KW-1133">Transmembrane helix</keyword>
<proteinExistence type="predicted"/>